<feature type="transmembrane region" description="Helical" evidence="2">
    <location>
        <begin position="475"/>
        <end position="497"/>
    </location>
</feature>
<feature type="coiled-coil region" evidence="1">
    <location>
        <begin position="501"/>
        <end position="536"/>
    </location>
</feature>
<keyword evidence="2" id="KW-0812">Transmembrane</keyword>
<protein>
    <recommendedName>
        <fullName evidence="4">GPS domain-containing protein</fullName>
    </recommendedName>
</protein>
<evidence type="ECO:0000256" key="2">
    <source>
        <dbReference type="SAM" id="Phobius"/>
    </source>
</evidence>
<sequence>MPLRYVFSVIPVTCEGTELPNGKCPLIPISNSVEYPRFDALLPAGEYFPAVDVFDRLGSSRRFIAPFTITSFDTCPSTPDLMTNYMKRLAVIARAFDCLSDSDSVRQIVNIASVSLSCVEFEIPEETMSVYFNELETILNQIDEQTYSTEIFVDNRVKSFLLSSTLPLSQRPNDVGTLLQSSRSIAMSAQENGFLHDDTSPSLLSGLSNLLNGEIAASDVASVFETLNGIGGGQLRDRTCDTIVSDVNSSIIRMRNQRSSPSSLAGSELSAPGSSGGFKLPNQISGSDCINYVVVDFDMNSFDDGNSTVASLPSSLTLMDSNNSEIQLQSSEPIEIRIPVTESRTDQQYVCASWNEENAAWEEDCEFLREEEGFYIMQSSHLTTFSVLLDGDNGGGGGGITITVSTFGSFATYFTGATEIFGESNLDEQGNLLSSFTALSDIPTEAFATSNEVYDILQYSYSPSDNDYGWTIDRILSLAFTGAAIICVIASIMLLSIPAVRDRLSGKADRTKRVMARAEQRRREELESLNENYDMSNSTRGSSNF</sequence>
<keyword evidence="2" id="KW-0472">Membrane</keyword>
<dbReference type="InterPro" id="IPR046338">
    <property type="entry name" value="GAIN_dom_sf"/>
</dbReference>
<keyword evidence="2" id="KW-1133">Transmembrane helix</keyword>
<evidence type="ECO:0008006" key="4">
    <source>
        <dbReference type="Google" id="ProtNLM"/>
    </source>
</evidence>
<dbReference type="EMBL" id="HBKP01022737">
    <property type="protein sequence ID" value="CAE2236940.1"/>
    <property type="molecule type" value="Transcribed_RNA"/>
</dbReference>
<gene>
    <name evidence="3" type="ORF">VSP0166_LOCUS15863</name>
</gene>
<dbReference type="AlphaFoldDB" id="A0A7S4IQV7"/>
<reference evidence="3" key="1">
    <citation type="submission" date="2021-01" db="EMBL/GenBank/DDBJ databases">
        <authorList>
            <person name="Corre E."/>
            <person name="Pelletier E."/>
            <person name="Niang G."/>
            <person name="Scheremetjew M."/>
            <person name="Finn R."/>
            <person name="Kale V."/>
            <person name="Holt S."/>
            <person name="Cochrane G."/>
            <person name="Meng A."/>
            <person name="Brown T."/>
            <person name="Cohen L."/>
        </authorList>
    </citation>
    <scope>NUCLEOTIDE SEQUENCE</scope>
    <source>
        <strain evidence="3">DIVA3 518/3/11/1/6</strain>
    </source>
</reference>
<name>A0A7S4IQV7_9EUKA</name>
<dbReference type="Gene3D" id="2.60.220.50">
    <property type="match status" value="1"/>
</dbReference>
<accession>A0A7S4IQV7</accession>
<evidence type="ECO:0000256" key="1">
    <source>
        <dbReference type="SAM" id="Coils"/>
    </source>
</evidence>
<evidence type="ECO:0000313" key="3">
    <source>
        <dbReference type="EMBL" id="CAE2236940.1"/>
    </source>
</evidence>
<keyword evidence="1" id="KW-0175">Coiled coil</keyword>
<organism evidence="3">
    <name type="scientific">Vannella robusta</name>
    <dbReference type="NCBI Taxonomy" id="1487602"/>
    <lineage>
        <taxon>Eukaryota</taxon>
        <taxon>Amoebozoa</taxon>
        <taxon>Discosea</taxon>
        <taxon>Flabellinia</taxon>
        <taxon>Vannellidae</taxon>
        <taxon>Vannella</taxon>
    </lineage>
</organism>
<proteinExistence type="predicted"/>